<name>A0A2M7TC69_UNCKA</name>
<reference evidence="3" key="1">
    <citation type="submission" date="2017-09" db="EMBL/GenBank/DDBJ databases">
        <title>Depth-based differentiation of microbial function through sediment-hosted aquifers and enrichment of novel symbionts in the deep terrestrial subsurface.</title>
        <authorList>
            <person name="Probst A.J."/>
            <person name="Ladd B."/>
            <person name="Jarett J.K."/>
            <person name="Geller-Mcgrath D.E."/>
            <person name="Sieber C.M.K."/>
            <person name="Emerson J.B."/>
            <person name="Anantharaman K."/>
            <person name="Thomas B.C."/>
            <person name="Malmstrom R."/>
            <person name="Stieglmeier M."/>
            <person name="Klingl A."/>
            <person name="Woyke T."/>
            <person name="Ryan C.M."/>
            <person name="Banfield J.F."/>
        </authorList>
    </citation>
    <scope>NUCLEOTIDE SEQUENCE [LARGE SCALE GENOMIC DNA]</scope>
</reference>
<feature type="region of interest" description="Disordered" evidence="1">
    <location>
        <begin position="1"/>
        <end position="29"/>
    </location>
</feature>
<dbReference type="AlphaFoldDB" id="A0A2M7TC69"/>
<feature type="compositionally biased region" description="Acidic residues" evidence="1">
    <location>
        <begin position="1"/>
        <end position="11"/>
    </location>
</feature>
<evidence type="ECO:0000313" key="3">
    <source>
        <dbReference type="Proteomes" id="UP000230970"/>
    </source>
</evidence>
<accession>A0A2M7TC69</accession>
<protein>
    <submittedName>
        <fullName evidence="2">Uncharacterized protein</fullName>
    </submittedName>
</protein>
<dbReference type="Proteomes" id="UP000230970">
    <property type="component" value="Unassembled WGS sequence"/>
</dbReference>
<evidence type="ECO:0000313" key="2">
    <source>
        <dbReference type="EMBL" id="PIZ42813.1"/>
    </source>
</evidence>
<comment type="caution">
    <text evidence="2">The sequence shown here is derived from an EMBL/GenBank/DDBJ whole genome shotgun (WGS) entry which is preliminary data.</text>
</comment>
<gene>
    <name evidence="2" type="ORF">COY34_02155</name>
</gene>
<proteinExistence type="predicted"/>
<sequence>MSPGELPEETSPEPKLRRAGRTGRECPLQLSEMSDPPIRWIIKVVPRLRAETHFGVLLTNTGRISVFRLTPKRNTSACRHGVSRPLKE</sequence>
<evidence type="ECO:0000256" key="1">
    <source>
        <dbReference type="SAM" id="MobiDB-lite"/>
    </source>
</evidence>
<organism evidence="2 3">
    <name type="scientific">candidate division WWE3 bacterium CG_4_10_14_0_2_um_filter_42_8</name>
    <dbReference type="NCBI Taxonomy" id="1975074"/>
    <lineage>
        <taxon>Bacteria</taxon>
        <taxon>Katanobacteria</taxon>
    </lineage>
</organism>
<dbReference type="EMBL" id="PFNJ01000050">
    <property type="protein sequence ID" value="PIZ42813.1"/>
    <property type="molecule type" value="Genomic_DNA"/>
</dbReference>